<reference evidence="1 2" key="1">
    <citation type="journal article" date="2022" name="bioRxiv">
        <title>The genome of the oomycete Peronosclerospora sorghi, a cosmopolitan pathogen of maize and sorghum, is inflated with dispersed pseudogenes.</title>
        <authorList>
            <person name="Fletcher K."/>
            <person name="Martin F."/>
            <person name="Isakeit T."/>
            <person name="Cavanaugh K."/>
            <person name="Magill C."/>
            <person name="Michelmore R."/>
        </authorList>
    </citation>
    <scope>NUCLEOTIDE SEQUENCE [LARGE SCALE GENOMIC DNA]</scope>
    <source>
        <strain evidence="1">P6</strain>
    </source>
</reference>
<sequence>MIADIAAYAKEVAPNVKIIGVEAEGANLLEVSLQQNSRVAFPSVNRFNEEDLVDDVVTESTDEICSVIKDVFGDTRSLMEPTERLDDRERFVAVKIPEKIGSFHELYTIIYPYNVTEFSYRMDSESDKEARIWMSIQTKTHDEFVGVVTAINKRSDMHAI</sequence>
<organism evidence="1 2">
    <name type="scientific">Peronosclerospora sorghi</name>
    <dbReference type="NCBI Taxonomy" id="230839"/>
    <lineage>
        <taxon>Eukaryota</taxon>
        <taxon>Sar</taxon>
        <taxon>Stramenopiles</taxon>
        <taxon>Oomycota</taxon>
        <taxon>Peronosporomycetes</taxon>
        <taxon>Peronosporales</taxon>
        <taxon>Peronosporaceae</taxon>
        <taxon>Peronosclerospora</taxon>
    </lineage>
</organism>
<dbReference type="Proteomes" id="UP001163321">
    <property type="component" value="Chromosome 4"/>
</dbReference>
<protein>
    <submittedName>
        <fullName evidence="1">Uncharacterized protein</fullName>
    </submittedName>
</protein>
<gene>
    <name evidence="1" type="ORF">PsorP6_006614</name>
</gene>
<dbReference type="EMBL" id="CM047583">
    <property type="protein sequence ID" value="KAI9912688.1"/>
    <property type="molecule type" value="Genomic_DNA"/>
</dbReference>
<name>A0ACC0W3J9_9STRA</name>
<comment type="caution">
    <text evidence="1">The sequence shown here is derived from an EMBL/GenBank/DDBJ whole genome shotgun (WGS) entry which is preliminary data.</text>
</comment>
<proteinExistence type="predicted"/>
<evidence type="ECO:0000313" key="2">
    <source>
        <dbReference type="Proteomes" id="UP001163321"/>
    </source>
</evidence>
<evidence type="ECO:0000313" key="1">
    <source>
        <dbReference type="EMBL" id="KAI9912688.1"/>
    </source>
</evidence>
<keyword evidence="2" id="KW-1185">Reference proteome</keyword>
<accession>A0ACC0W3J9</accession>